<dbReference type="EMBL" id="BFEA01000138">
    <property type="protein sequence ID" value="GBG70970.1"/>
    <property type="molecule type" value="Genomic_DNA"/>
</dbReference>
<dbReference type="InterPro" id="IPR036875">
    <property type="entry name" value="Znf_CCHC_sf"/>
</dbReference>
<dbReference type="PROSITE" id="PS50878">
    <property type="entry name" value="RT_POL"/>
    <property type="match status" value="1"/>
</dbReference>
<organism evidence="5 6">
    <name type="scientific">Chara braunii</name>
    <name type="common">Braun's stonewort</name>
    <dbReference type="NCBI Taxonomy" id="69332"/>
    <lineage>
        <taxon>Eukaryota</taxon>
        <taxon>Viridiplantae</taxon>
        <taxon>Streptophyta</taxon>
        <taxon>Charophyceae</taxon>
        <taxon>Charales</taxon>
        <taxon>Characeae</taxon>
        <taxon>Chara</taxon>
    </lineage>
</organism>
<dbReference type="InterPro" id="IPR000477">
    <property type="entry name" value="RT_dom"/>
</dbReference>
<evidence type="ECO:0000313" key="5">
    <source>
        <dbReference type="EMBL" id="GBG70970.1"/>
    </source>
</evidence>
<comment type="caution">
    <text evidence="5">The sequence shown here is derived from an EMBL/GenBank/DDBJ whole genome shotgun (WGS) entry which is preliminary data.</text>
</comment>
<feature type="compositionally biased region" description="Acidic residues" evidence="2">
    <location>
        <begin position="206"/>
        <end position="217"/>
    </location>
</feature>
<protein>
    <recommendedName>
        <fullName evidence="7">CCHC-type domain-containing protein</fullName>
    </recommendedName>
</protein>
<feature type="region of interest" description="Disordered" evidence="2">
    <location>
        <begin position="182"/>
        <end position="282"/>
    </location>
</feature>
<dbReference type="InterPro" id="IPR043502">
    <property type="entry name" value="DNA/RNA_pol_sf"/>
</dbReference>
<feature type="region of interest" description="Disordered" evidence="2">
    <location>
        <begin position="115"/>
        <end position="158"/>
    </location>
</feature>
<proteinExistence type="predicted"/>
<dbReference type="Proteomes" id="UP000265515">
    <property type="component" value="Unassembled WGS sequence"/>
</dbReference>
<dbReference type="InterPro" id="IPR001878">
    <property type="entry name" value="Znf_CCHC"/>
</dbReference>
<dbReference type="SUPFAM" id="SSF57756">
    <property type="entry name" value="Retrovirus zinc finger-like domains"/>
    <property type="match status" value="1"/>
</dbReference>
<accession>A0A388KLP7</accession>
<evidence type="ECO:0000259" key="3">
    <source>
        <dbReference type="PROSITE" id="PS50158"/>
    </source>
</evidence>
<dbReference type="GO" id="GO:0008270">
    <property type="term" value="F:zinc ion binding"/>
    <property type="evidence" value="ECO:0007669"/>
    <property type="project" value="UniProtKB-KW"/>
</dbReference>
<dbReference type="Gramene" id="GBG70970">
    <property type="protein sequence ID" value="GBG70970"/>
    <property type="gene ID" value="CBR_g8270"/>
</dbReference>
<dbReference type="SMART" id="SM00343">
    <property type="entry name" value="ZnF_C2HC"/>
    <property type="match status" value="1"/>
</dbReference>
<dbReference type="GO" id="GO:0003676">
    <property type="term" value="F:nucleic acid binding"/>
    <property type="evidence" value="ECO:0007669"/>
    <property type="project" value="InterPro"/>
</dbReference>
<reference evidence="5 6" key="1">
    <citation type="journal article" date="2018" name="Cell">
        <title>The Chara Genome: Secondary Complexity and Implications for Plant Terrestrialization.</title>
        <authorList>
            <person name="Nishiyama T."/>
            <person name="Sakayama H."/>
            <person name="Vries J.D."/>
            <person name="Buschmann H."/>
            <person name="Saint-Marcoux D."/>
            <person name="Ullrich K.K."/>
            <person name="Haas F.B."/>
            <person name="Vanderstraeten L."/>
            <person name="Becker D."/>
            <person name="Lang D."/>
            <person name="Vosolsobe S."/>
            <person name="Rombauts S."/>
            <person name="Wilhelmsson P.K.I."/>
            <person name="Janitza P."/>
            <person name="Kern R."/>
            <person name="Heyl A."/>
            <person name="Rumpler F."/>
            <person name="Villalobos L.I.A.C."/>
            <person name="Clay J.M."/>
            <person name="Skokan R."/>
            <person name="Toyoda A."/>
            <person name="Suzuki Y."/>
            <person name="Kagoshima H."/>
            <person name="Schijlen E."/>
            <person name="Tajeshwar N."/>
            <person name="Catarino B."/>
            <person name="Hetherington A.J."/>
            <person name="Saltykova A."/>
            <person name="Bonnot C."/>
            <person name="Breuninger H."/>
            <person name="Symeonidi A."/>
            <person name="Radhakrishnan G.V."/>
            <person name="Van Nieuwerburgh F."/>
            <person name="Deforce D."/>
            <person name="Chang C."/>
            <person name="Karol K.G."/>
            <person name="Hedrich R."/>
            <person name="Ulvskov P."/>
            <person name="Glockner G."/>
            <person name="Delwiche C.F."/>
            <person name="Petrasek J."/>
            <person name="Van de Peer Y."/>
            <person name="Friml J."/>
            <person name="Beilby M."/>
            <person name="Dolan L."/>
            <person name="Kohara Y."/>
            <person name="Sugano S."/>
            <person name="Fujiyama A."/>
            <person name="Delaux P.-M."/>
            <person name="Quint M."/>
            <person name="TheiBen G."/>
            <person name="Hagemann M."/>
            <person name="Harholt J."/>
            <person name="Dunand C."/>
            <person name="Zachgo S."/>
            <person name="Langdale J."/>
            <person name="Maumus F."/>
            <person name="Straeten D.V.D."/>
            <person name="Gould S.B."/>
            <person name="Rensing S.A."/>
        </authorList>
    </citation>
    <scope>NUCLEOTIDE SEQUENCE [LARGE SCALE GENOMIC DNA]</scope>
    <source>
        <strain evidence="5 6">S276</strain>
    </source>
</reference>
<evidence type="ECO:0000259" key="4">
    <source>
        <dbReference type="PROSITE" id="PS50878"/>
    </source>
</evidence>
<feature type="domain" description="CCHC-type" evidence="3">
    <location>
        <begin position="59"/>
        <end position="75"/>
    </location>
</feature>
<keyword evidence="1" id="KW-0862">Zinc</keyword>
<evidence type="ECO:0000313" key="6">
    <source>
        <dbReference type="Proteomes" id="UP000265515"/>
    </source>
</evidence>
<keyword evidence="1" id="KW-0863">Zinc-finger</keyword>
<dbReference type="PROSITE" id="PS50158">
    <property type="entry name" value="ZF_CCHC"/>
    <property type="match status" value="1"/>
</dbReference>
<feature type="domain" description="Reverse transcriptase" evidence="4">
    <location>
        <begin position="800"/>
        <end position="1074"/>
    </location>
</feature>
<name>A0A388KLP7_CHABU</name>
<dbReference type="STRING" id="69332.A0A388KLP7"/>
<feature type="compositionally biased region" description="Basic and acidic residues" evidence="2">
    <location>
        <begin position="241"/>
        <end position="250"/>
    </location>
</feature>
<feature type="region of interest" description="Disordered" evidence="2">
    <location>
        <begin position="1"/>
        <end position="58"/>
    </location>
</feature>
<keyword evidence="6" id="KW-1185">Reference proteome</keyword>
<evidence type="ECO:0008006" key="7">
    <source>
        <dbReference type="Google" id="ProtNLM"/>
    </source>
</evidence>
<sequence length="1093" mass="125906">MGSKRSESWGRYDRYRENDGRGWDTEDERRERGREPERRHDERRGFSADGRGEGPRPVKCYECGELGHYKSQCPRLQGRFGGGGGILNLSREIEESLSAVGKMAKQVLDKQREVEAGKQEAEAKLKKEEEEKAKREEEARVALEKKQAKEEKEKKKNWELRKLLAKQAEEYELKMEKLVGLSKKLKGVTIGTKERGKMKKVSSSSEDADDDEAEEEATPLKDKRKRRDPTGGAVNSPPVETPKKHGKQEGVDTPTSQRRKGRGRPSKADAQAARMEKGEDPWEGVPMGEKFATEAAYRKVVRRAIGSFYPETLKLMCKGAGLPFYGVNDAIDTLTELRVTNCYRGKKAPSQSSSRTTEDEQIRGEIQDPQDRADLEPLESKLIRRWCPGLNVNGWKDGRNRKKKRRKGRKERKKKKREYFDEEKVLRFYDEKGKSSGKLSELIKSIKGKKERSIVSSGGKIWLEDWGVIKRVFGESDMLFQNARSKLRNSKHDLEQGGEVRFMRVRERTSGNPVLKKQLYQLLKCPWSKKKLDDLQLDQLIDLYQETKCITRKCSRKSLRDTIDKVLKRKFGVNLRRRVVVGVKYDDRISRAEIRKYLVKKIGEQSLLPAEAKPRCQKLRMVWRKNQTVGCLLHNHRRFSRLLATVCSCADLQLPRQGEHVAFRLSSRGEVDSRIRNAKNVVRGIDSSNEEIKLCTELNEEMKKAGLEPTWTLHQARSCIQKRRGSQDGLIDEVEKVKQKWDGLVFCQLDKNPSETLVMCPVLYEEAMRTMFWENKAFDPVWRREEEVMVKAKKEFEEKGLTTVGSWNGKGSWGKAYVLPKHKDTSKFRPISPSFPKPARLANQRVTRALNLLLFSLPKNCNFNLKSTNLMKSRLDDVNKWASKKKKGELKGVAYDIKEMSSRLPHDSVRKAIDCILSVFERKGKKHLLVRTRGKGASFGVKKGEEGWVKITFEMIRQMVDFDLSNAFIWVSDRLIRRREGIPMGKSSSPPIACILCAFYEFKFLNSLGKDVGLVRGIRLVDDVSLFVWQGWDKKNRGKVDDIISRFEKAYDPKLALKKTDDGQNEWSFLGCRMKIEVGVVVSWYRAKNFKEI</sequence>
<dbReference type="SUPFAM" id="SSF56672">
    <property type="entry name" value="DNA/RNA polymerases"/>
    <property type="match status" value="1"/>
</dbReference>
<dbReference type="Pfam" id="PF00098">
    <property type="entry name" value="zf-CCHC"/>
    <property type="match status" value="1"/>
</dbReference>
<feature type="region of interest" description="Disordered" evidence="2">
    <location>
        <begin position="345"/>
        <end position="370"/>
    </location>
</feature>
<feature type="compositionally biased region" description="Basic and acidic residues" evidence="2">
    <location>
        <begin position="356"/>
        <end position="370"/>
    </location>
</feature>
<evidence type="ECO:0000256" key="1">
    <source>
        <dbReference type="PROSITE-ProRule" id="PRU00047"/>
    </source>
</evidence>
<evidence type="ECO:0000256" key="2">
    <source>
        <dbReference type="SAM" id="MobiDB-lite"/>
    </source>
</evidence>
<gene>
    <name evidence="5" type="ORF">CBR_g8270</name>
</gene>
<feature type="compositionally biased region" description="Basic and acidic residues" evidence="2">
    <location>
        <begin position="1"/>
        <end position="56"/>
    </location>
</feature>
<dbReference type="AlphaFoldDB" id="A0A388KLP7"/>
<keyword evidence="1" id="KW-0479">Metal-binding</keyword>